<keyword evidence="4 7" id="KW-0812">Transmembrane</keyword>
<protein>
    <submittedName>
        <fullName evidence="9">Biopolymer transport protein ExbD</fullName>
    </submittedName>
</protein>
<dbReference type="PANTHER" id="PTHR30558">
    <property type="entry name" value="EXBD MEMBRANE COMPONENT OF PMF-DRIVEN MACROMOLECULE IMPORT SYSTEM"/>
    <property type="match status" value="1"/>
</dbReference>
<evidence type="ECO:0000313" key="10">
    <source>
        <dbReference type="Proteomes" id="UP000588068"/>
    </source>
</evidence>
<gene>
    <name evidence="9" type="ORF">HNQ60_004899</name>
</gene>
<comment type="subcellular location">
    <subcellularLocation>
        <location evidence="1">Cell membrane</location>
        <topology evidence="1">Single-pass membrane protein</topology>
    </subcellularLocation>
    <subcellularLocation>
        <location evidence="7">Cell membrane</location>
        <topology evidence="7">Single-pass type II membrane protein</topology>
    </subcellularLocation>
</comment>
<evidence type="ECO:0000313" key="9">
    <source>
        <dbReference type="EMBL" id="MBB6096008.1"/>
    </source>
</evidence>
<keyword evidence="7" id="KW-0813">Transport</keyword>
<dbReference type="Proteomes" id="UP000588068">
    <property type="component" value="Unassembled WGS sequence"/>
</dbReference>
<evidence type="ECO:0000256" key="2">
    <source>
        <dbReference type="ARBA" id="ARBA00005811"/>
    </source>
</evidence>
<evidence type="ECO:0000256" key="4">
    <source>
        <dbReference type="ARBA" id="ARBA00022692"/>
    </source>
</evidence>
<dbReference type="GO" id="GO:0015031">
    <property type="term" value="P:protein transport"/>
    <property type="evidence" value="ECO:0007669"/>
    <property type="project" value="UniProtKB-KW"/>
</dbReference>
<evidence type="ECO:0000256" key="1">
    <source>
        <dbReference type="ARBA" id="ARBA00004162"/>
    </source>
</evidence>
<keyword evidence="5 8" id="KW-1133">Transmembrane helix</keyword>
<evidence type="ECO:0000256" key="3">
    <source>
        <dbReference type="ARBA" id="ARBA00022475"/>
    </source>
</evidence>
<reference evidence="9 10" key="1">
    <citation type="submission" date="2020-08" db="EMBL/GenBank/DDBJ databases">
        <title>Genomic Encyclopedia of Type Strains, Phase IV (KMG-IV): sequencing the most valuable type-strain genomes for metagenomic binning, comparative biology and taxonomic classification.</title>
        <authorList>
            <person name="Goeker M."/>
        </authorList>
    </citation>
    <scope>NUCLEOTIDE SEQUENCE [LARGE SCALE GENOMIC DNA]</scope>
    <source>
        <strain evidence="9 10">DSM 26723</strain>
    </source>
</reference>
<organism evidence="9 10">
    <name type="scientific">Povalibacter uvarum</name>
    <dbReference type="NCBI Taxonomy" id="732238"/>
    <lineage>
        <taxon>Bacteria</taxon>
        <taxon>Pseudomonadati</taxon>
        <taxon>Pseudomonadota</taxon>
        <taxon>Gammaproteobacteria</taxon>
        <taxon>Steroidobacterales</taxon>
        <taxon>Steroidobacteraceae</taxon>
        <taxon>Povalibacter</taxon>
    </lineage>
</organism>
<dbReference type="GO" id="GO:0005886">
    <property type="term" value="C:plasma membrane"/>
    <property type="evidence" value="ECO:0007669"/>
    <property type="project" value="UniProtKB-SubCell"/>
</dbReference>
<accession>A0A841HVS0</accession>
<keyword evidence="6 8" id="KW-0472">Membrane</keyword>
<keyword evidence="10" id="KW-1185">Reference proteome</keyword>
<evidence type="ECO:0000256" key="8">
    <source>
        <dbReference type="SAM" id="Phobius"/>
    </source>
</evidence>
<evidence type="ECO:0000256" key="7">
    <source>
        <dbReference type="RuleBase" id="RU003879"/>
    </source>
</evidence>
<dbReference type="GO" id="GO:0022857">
    <property type="term" value="F:transmembrane transporter activity"/>
    <property type="evidence" value="ECO:0007669"/>
    <property type="project" value="InterPro"/>
</dbReference>
<keyword evidence="7" id="KW-0653">Protein transport</keyword>
<evidence type="ECO:0000256" key="5">
    <source>
        <dbReference type="ARBA" id="ARBA00022989"/>
    </source>
</evidence>
<evidence type="ECO:0000256" key="6">
    <source>
        <dbReference type="ARBA" id="ARBA00023136"/>
    </source>
</evidence>
<dbReference type="RefSeq" id="WP_184335389.1">
    <property type="nucleotide sequence ID" value="NZ_JACHHZ010000006.1"/>
</dbReference>
<keyword evidence="3" id="KW-1003">Cell membrane</keyword>
<dbReference type="InterPro" id="IPR003400">
    <property type="entry name" value="ExbD"/>
</dbReference>
<name>A0A841HVS0_9GAMM</name>
<sequence length="168" mass="18684">MAQSKVAGRVRRNHARYRGRHDINVVPMIDMMIILVFFLIFTAVFTKTNVLELNLPGADSAVPDLPKGLNLEVIVRKAGIEVADRGTGVLRTVPLAGEKYDLKSLSEYLQLVKSKYPDTLNATILLEQDIQYDTLVQVMDTVRVFQVPGSQWDIAELFPDVSVGDAPT</sequence>
<dbReference type="AlphaFoldDB" id="A0A841HVS0"/>
<dbReference type="EMBL" id="JACHHZ010000006">
    <property type="protein sequence ID" value="MBB6096008.1"/>
    <property type="molecule type" value="Genomic_DNA"/>
</dbReference>
<feature type="transmembrane region" description="Helical" evidence="8">
    <location>
        <begin position="21"/>
        <end position="45"/>
    </location>
</feature>
<comment type="caution">
    <text evidence="9">The sequence shown here is derived from an EMBL/GenBank/DDBJ whole genome shotgun (WGS) entry which is preliminary data.</text>
</comment>
<proteinExistence type="inferred from homology"/>
<comment type="similarity">
    <text evidence="2 7">Belongs to the ExbD/TolR family.</text>
</comment>
<dbReference type="Pfam" id="PF02472">
    <property type="entry name" value="ExbD"/>
    <property type="match status" value="1"/>
</dbReference>